<dbReference type="GO" id="GO:0003700">
    <property type="term" value="F:DNA-binding transcription factor activity"/>
    <property type="evidence" value="ECO:0007669"/>
    <property type="project" value="TreeGrafter"/>
</dbReference>
<name>A0A2N9JLL9_9ACTN</name>
<dbReference type="CDD" id="cd01392">
    <property type="entry name" value="HTH_LacI"/>
    <property type="match status" value="1"/>
</dbReference>
<dbReference type="SUPFAM" id="SSF53822">
    <property type="entry name" value="Periplasmic binding protein-like I"/>
    <property type="match status" value="1"/>
</dbReference>
<evidence type="ECO:0000259" key="4">
    <source>
        <dbReference type="PROSITE" id="PS50932"/>
    </source>
</evidence>
<dbReference type="RefSeq" id="WP_105186972.1">
    <property type="nucleotide sequence ID" value="NZ_BAAAGO010000001.1"/>
</dbReference>
<dbReference type="SMART" id="SM00354">
    <property type="entry name" value="HTH_LACI"/>
    <property type="match status" value="1"/>
</dbReference>
<feature type="domain" description="HTH lacI-type" evidence="4">
    <location>
        <begin position="3"/>
        <end position="57"/>
    </location>
</feature>
<dbReference type="OrthoDB" id="37081at2"/>
<accession>A0A2N9JLL9</accession>
<gene>
    <name evidence="5" type="ORF">MPLG2_3443</name>
</gene>
<evidence type="ECO:0000256" key="3">
    <source>
        <dbReference type="ARBA" id="ARBA00023163"/>
    </source>
</evidence>
<dbReference type="EMBL" id="LT985188">
    <property type="protein sequence ID" value="SPD88473.1"/>
    <property type="molecule type" value="Genomic_DNA"/>
</dbReference>
<dbReference type="Pfam" id="PF13377">
    <property type="entry name" value="Peripla_BP_3"/>
    <property type="match status" value="1"/>
</dbReference>
<keyword evidence="6" id="KW-1185">Reference proteome</keyword>
<dbReference type="Gene3D" id="1.10.260.40">
    <property type="entry name" value="lambda repressor-like DNA-binding domains"/>
    <property type="match status" value="1"/>
</dbReference>
<dbReference type="PANTHER" id="PTHR30146">
    <property type="entry name" value="LACI-RELATED TRANSCRIPTIONAL REPRESSOR"/>
    <property type="match status" value="1"/>
</dbReference>
<evidence type="ECO:0000256" key="1">
    <source>
        <dbReference type="ARBA" id="ARBA00023015"/>
    </source>
</evidence>
<proteinExistence type="predicted"/>
<keyword evidence="1" id="KW-0805">Transcription regulation</keyword>
<dbReference type="PROSITE" id="PS50932">
    <property type="entry name" value="HTH_LACI_2"/>
    <property type="match status" value="1"/>
</dbReference>
<dbReference type="Gene3D" id="3.40.50.2300">
    <property type="match status" value="2"/>
</dbReference>
<keyword evidence="2" id="KW-0238">DNA-binding</keyword>
<dbReference type="InterPro" id="IPR046335">
    <property type="entry name" value="LacI/GalR-like_sensor"/>
</dbReference>
<evidence type="ECO:0000313" key="6">
    <source>
        <dbReference type="Proteomes" id="UP000238164"/>
    </source>
</evidence>
<dbReference type="InterPro" id="IPR000843">
    <property type="entry name" value="HTH_LacI"/>
</dbReference>
<organism evidence="5 6">
    <name type="scientific">Micropruina glycogenica</name>
    <dbReference type="NCBI Taxonomy" id="75385"/>
    <lineage>
        <taxon>Bacteria</taxon>
        <taxon>Bacillati</taxon>
        <taxon>Actinomycetota</taxon>
        <taxon>Actinomycetes</taxon>
        <taxon>Propionibacteriales</taxon>
        <taxon>Nocardioidaceae</taxon>
        <taxon>Micropruina</taxon>
    </lineage>
</organism>
<evidence type="ECO:0000256" key="2">
    <source>
        <dbReference type="ARBA" id="ARBA00023125"/>
    </source>
</evidence>
<keyword evidence="3" id="KW-0804">Transcription</keyword>
<dbReference type="GO" id="GO:0000976">
    <property type="term" value="F:transcription cis-regulatory region binding"/>
    <property type="evidence" value="ECO:0007669"/>
    <property type="project" value="TreeGrafter"/>
</dbReference>
<sequence length="341" mass="36212">MAVSVKDLATATGLSVGTISNVLNRPDKVSEATRAKVTAAIDDLGYVRTEAARQLRAGMSNCVGVIVLNSSNPFFNDVAAGAEASAADAGVSVLVGNSGELVEREHAYLDLFEQQRVRGVLLSPVGEVRKRFLTMKQRGMATVLVDRDIAGDFSSVSVDDRLGGRLAMQHLIDMGRRRVAFVGGPLSLGQVADRFAGAADVAAEHPDVFLEFVATDRLTLAHGRVAGERLLARPAATRPDAVFAANDLLALGLLQAITTTRSLRVPDDITLIGYDDIDFAAGAAVPLSSVAQPRFELGRLAMDLLLKEADDPTRPIERVVMQPFLVPRASTDPTLSLSGVQ</sequence>
<dbReference type="InterPro" id="IPR028082">
    <property type="entry name" value="Peripla_BP_I"/>
</dbReference>
<protein>
    <submittedName>
        <fullName evidence="5">LacI family transcriptional regulator</fullName>
    </submittedName>
</protein>
<dbReference type="KEGG" id="mgg:MPLG2_3443"/>
<dbReference type="Pfam" id="PF00356">
    <property type="entry name" value="LacI"/>
    <property type="match status" value="1"/>
</dbReference>
<dbReference type="Proteomes" id="UP000238164">
    <property type="component" value="Chromosome 1"/>
</dbReference>
<evidence type="ECO:0000313" key="5">
    <source>
        <dbReference type="EMBL" id="SPD88473.1"/>
    </source>
</evidence>
<dbReference type="AlphaFoldDB" id="A0A2N9JLL9"/>
<dbReference type="PANTHER" id="PTHR30146:SF109">
    <property type="entry name" value="HTH-TYPE TRANSCRIPTIONAL REGULATOR GALS"/>
    <property type="match status" value="1"/>
</dbReference>
<dbReference type="InterPro" id="IPR010982">
    <property type="entry name" value="Lambda_DNA-bd_dom_sf"/>
</dbReference>
<reference evidence="5 6" key="1">
    <citation type="submission" date="2018-02" db="EMBL/GenBank/DDBJ databases">
        <authorList>
            <person name="Cohen D.B."/>
            <person name="Kent A.D."/>
        </authorList>
    </citation>
    <scope>NUCLEOTIDE SEQUENCE [LARGE SCALE GENOMIC DNA]</scope>
    <source>
        <strain evidence="5">1</strain>
    </source>
</reference>
<dbReference type="SUPFAM" id="SSF47413">
    <property type="entry name" value="lambda repressor-like DNA-binding domains"/>
    <property type="match status" value="1"/>
</dbReference>